<organism evidence="2 3">
    <name type="scientific">Plantactinospora solaniradicis</name>
    <dbReference type="NCBI Taxonomy" id="1723736"/>
    <lineage>
        <taxon>Bacteria</taxon>
        <taxon>Bacillati</taxon>
        <taxon>Actinomycetota</taxon>
        <taxon>Actinomycetes</taxon>
        <taxon>Micromonosporales</taxon>
        <taxon>Micromonosporaceae</taxon>
        <taxon>Plantactinospora</taxon>
    </lineage>
</organism>
<comment type="caution">
    <text evidence="2">The sequence shown here is derived from an EMBL/GenBank/DDBJ whole genome shotgun (WGS) entry which is preliminary data.</text>
</comment>
<evidence type="ECO:0000259" key="1">
    <source>
        <dbReference type="Pfam" id="PF03479"/>
    </source>
</evidence>
<keyword evidence="3" id="KW-1185">Reference proteome</keyword>
<dbReference type="Gene3D" id="3.30.1330.80">
    <property type="entry name" value="Hypothetical protein, similar to alpha- acetolactate decarboxylase, domain 2"/>
    <property type="match status" value="1"/>
</dbReference>
<name>A0ABW1K8W4_9ACTN</name>
<protein>
    <submittedName>
        <fullName evidence="2">PCC domain-containing protein</fullName>
    </submittedName>
</protein>
<dbReference type="SUPFAM" id="SSF117856">
    <property type="entry name" value="AF0104/ALDC/Ptd012-like"/>
    <property type="match status" value="1"/>
</dbReference>
<reference evidence="3" key="1">
    <citation type="journal article" date="2019" name="Int. J. Syst. Evol. Microbiol.">
        <title>The Global Catalogue of Microorganisms (GCM) 10K type strain sequencing project: providing services to taxonomists for standard genome sequencing and annotation.</title>
        <authorList>
            <consortium name="The Broad Institute Genomics Platform"/>
            <consortium name="The Broad Institute Genome Sequencing Center for Infectious Disease"/>
            <person name="Wu L."/>
            <person name="Ma J."/>
        </authorList>
    </citation>
    <scope>NUCLEOTIDE SEQUENCE [LARGE SCALE GENOMIC DNA]</scope>
    <source>
        <strain evidence="3">ZS-35-S2</strain>
    </source>
</reference>
<proteinExistence type="predicted"/>
<accession>A0ABW1K8W4</accession>
<sequence>MILVSVQPGQEVMSTLTDELQARGVANGAIVSLIGAVEGCAISTMELTGTGEVKDGTVHIHVVLGRQEDEAKAGHLHWGKVEHFFVNAYVMPL</sequence>
<evidence type="ECO:0000313" key="3">
    <source>
        <dbReference type="Proteomes" id="UP001596203"/>
    </source>
</evidence>
<dbReference type="Proteomes" id="UP001596203">
    <property type="component" value="Unassembled WGS sequence"/>
</dbReference>
<dbReference type="EMBL" id="JBHSPR010000010">
    <property type="protein sequence ID" value="MFC6017454.1"/>
    <property type="molecule type" value="Genomic_DNA"/>
</dbReference>
<gene>
    <name evidence="2" type="ORF">ACFP2T_14705</name>
</gene>
<feature type="domain" description="PPC" evidence="1">
    <location>
        <begin position="2"/>
        <end position="90"/>
    </location>
</feature>
<evidence type="ECO:0000313" key="2">
    <source>
        <dbReference type="EMBL" id="MFC6017454.1"/>
    </source>
</evidence>
<dbReference type="RefSeq" id="WP_377421714.1">
    <property type="nucleotide sequence ID" value="NZ_JBHSPR010000010.1"/>
</dbReference>
<dbReference type="InterPro" id="IPR005175">
    <property type="entry name" value="PPC_dom"/>
</dbReference>
<dbReference type="Pfam" id="PF03479">
    <property type="entry name" value="PCC"/>
    <property type="match status" value="1"/>
</dbReference>